<feature type="region of interest" description="Disordered" evidence="1">
    <location>
        <begin position="32"/>
        <end position="73"/>
    </location>
</feature>
<gene>
    <name evidence="2" type="ORF">BOTNAR_0187g00120</name>
</gene>
<organism evidence="2 3">
    <name type="scientific">Botryotinia narcissicola</name>
    <dbReference type="NCBI Taxonomy" id="278944"/>
    <lineage>
        <taxon>Eukaryota</taxon>
        <taxon>Fungi</taxon>
        <taxon>Dikarya</taxon>
        <taxon>Ascomycota</taxon>
        <taxon>Pezizomycotina</taxon>
        <taxon>Leotiomycetes</taxon>
        <taxon>Helotiales</taxon>
        <taxon>Sclerotiniaceae</taxon>
        <taxon>Botryotinia</taxon>
    </lineage>
</organism>
<keyword evidence="3" id="KW-1185">Reference proteome</keyword>
<evidence type="ECO:0000313" key="2">
    <source>
        <dbReference type="EMBL" id="TGO58105.1"/>
    </source>
</evidence>
<dbReference type="AlphaFoldDB" id="A0A4Z1IA06"/>
<evidence type="ECO:0000313" key="3">
    <source>
        <dbReference type="Proteomes" id="UP000297452"/>
    </source>
</evidence>
<proteinExistence type="predicted"/>
<dbReference type="Proteomes" id="UP000297452">
    <property type="component" value="Unassembled WGS sequence"/>
</dbReference>
<dbReference type="EMBL" id="PQXJ01000187">
    <property type="protein sequence ID" value="TGO58105.1"/>
    <property type="molecule type" value="Genomic_DNA"/>
</dbReference>
<protein>
    <submittedName>
        <fullName evidence="2">Uncharacterized protein</fullName>
    </submittedName>
</protein>
<name>A0A4Z1IA06_9HELO</name>
<reference evidence="2 3" key="1">
    <citation type="submission" date="2017-12" db="EMBL/GenBank/DDBJ databases">
        <title>Comparative genomics of Botrytis spp.</title>
        <authorList>
            <person name="Valero-Jimenez C.A."/>
            <person name="Tapia P."/>
            <person name="Veloso J."/>
            <person name="Silva-Moreno E."/>
            <person name="Staats M."/>
            <person name="Valdes J.H."/>
            <person name="Van Kan J.A.L."/>
        </authorList>
    </citation>
    <scope>NUCLEOTIDE SEQUENCE [LARGE SCALE GENOMIC DNA]</scope>
    <source>
        <strain evidence="2 3">MUCL2120</strain>
    </source>
</reference>
<evidence type="ECO:0000256" key="1">
    <source>
        <dbReference type="SAM" id="MobiDB-lite"/>
    </source>
</evidence>
<comment type="caution">
    <text evidence="2">The sequence shown here is derived from an EMBL/GenBank/DDBJ whole genome shotgun (WGS) entry which is preliminary data.</text>
</comment>
<dbReference type="OrthoDB" id="10296822at2759"/>
<sequence length="103" mass="11731">MYHIIGHGKFRLIKVAIQRLIDTIAVIKGRAEQRSMSAKRYGPKYPQPPKGFKIPRPIPQVEPIHDGKGGKGQSVWEVSYNAEREKDARMRHGEHIETDCIAD</sequence>
<accession>A0A4Z1IA06</accession>